<feature type="region of interest" description="Disordered" evidence="1">
    <location>
        <begin position="1"/>
        <end position="28"/>
    </location>
</feature>
<organism evidence="2 3">
    <name type="scientific">Phytophthora lilii</name>
    <dbReference type="NCBI Taxonomy" id="2077276"/>
    <lineage>
        <taxon>Eukaryota</taxon>
        <taxon>Sar</taxon>
        <taxon>Stramenopiles</taxon>
        <taxon>Oomycota</taxon>
        <taxon>Peronosporomycetes</taxon>
        <taxon>Peronosporales</taxon>
        <taxon>Peronosporaceae</taxon>
        <taxon>Phytophthora</taxon>
    </lineage>
</organism>
<accession>A0A9W6TTQ8</accession>
<dbReference type="EMBL" id="BSXW01000356">
    <property type="protein sequence ID" value="GMF19852.1"/>
    <property type="molecule type" value="Genomic_DNA"/>
</dbReference>
<evidence type="ECO:0000256" key="1">
    <source>
        <dbReference type="SAM" id="MobiDB-lite"/>
    </source>
</evidence>
<keyword evidence="3" id="KW-1185">Reference proteome</keyword>
<dbReference type="AlphaFoldDB" id="A0A9W6TTQ8"/>
<evidence type="ECO:0000313" key="3">
    <source>
        <dbReference type="Proteomes" id="UP001165083"/>
    </source>
</evidence>
<name>A0A9W6TTQ8_9STRA</name>
<gene>
    <name evidence="2" type="ORF">Plil01_000762900</name>
</gene>
<comment type="caution">
    <text evidence="2">The sequence shown here is derived from an EMBL/GenBank/DDBJ whole genome shotgun (WGS) entry which is preliminary data.</text>
</comment>
<evidence type="ECO:0000313" key="2">
    <source>
        <dbReference type="EMBL" id="GMF19852.1"/>
    </source>
</evidence>
<sequence>MIKSEREQSTPNGNDAPYGQQGIESVPTQIIKIPNPDYTKFKIVTTDQAAPTKMPCTEGRPRYHLYPQCCGCVYARQVDVDKTQLYLSQDKPEARLSTDQQQH</sequence>
<proteinExistence type="predicted"/>
<dbReference type="Proteomes" id="UP001165083">
    <property type="component" value="Unassembled WGS sequence"/>
</dbReference>
<reference evidence="2" key="1">
    <citation type="submission" date="2023-04" db="EMBL/GenBank/DDBJ databases">
        <title>Phytophthora lilii NBRC 32176.</title>
        <authorList>
            <person name="Ichikawa N."/>
            <person name="Sato H."/>
            <person name="Tonouchi N."/>
        </authorList>
    </citation>
    <scope>NUCLEOTIDE SEQUENCE</scope>
    <source>
        <strain evidence="2">NBRC 32176</strain>
    </source>
</reference>
<protein>
    <submittedName>
        <fullName evidence="2">Unnamed protein product</fullName>
    </submittedName>
</protein>